<evidence type="ECO:0000313" key="2">
    <source>
        <dbReference type="EMBL" id="SDE31598.1"/>
    </source>
</evidence>
<dbReference type="RefSeq" id="WP_090110283.1">
    <property type="nucleotide sequence ID" value="NZ_FNAT01000002.1"/>
</dbReference>
<dbReference type="Proteomes" id="UP000198922">
    <property type="component" value="Unassembled WGS sequence"/>
</dbReference>
<evidence type="ECO:0000256" key="1">
    <source>
        <dbReference type="SAM" id="MobiDB-lite"/>
    </source>
</evidence>
<accession>A0A1G7BWV3</accession>
<proteinExistence type="predicted"/>
<protein>
    <submittedName>
        <fullName evidence="2">Uncharacterized protein</fullName>
    </submittedName>
</protein>
<keyword evidence="3" id="KW-1185">Reference proteome</keyword>
<organism evidence="2 3">
    <name type="scientific">Limimaricola pyoseonensis</name>
    <dbReference type="NCBI Taxonomy" id="521013"/>
    <lineage>
        <taxon>Bacteria</taxon>
        <taxon>Pseudomonadati</taxon>
        <taxon>Pseudomonadota</taxon>
        <taxon>Alphaproteobacteria</taxon>
        <taxon>Rhodobacterales</taxon>
        <taxon>Paracoccaceae</taxon>
        <taxon>Limimaricola</taxon>
    </lineage>
</organism>
<dbReference type="EMBL" id="FNAT01000002">
    <property type="protein sequence ID" value="SDE31598.1"/>
    <property type="molecule type" value="Genomic_DNA"/>
</dbReference>
<sequence>MHGADKAAFDNSAHLIDHTEMMRILGRIPPVETGAGRPENATFGRGAYSRHQSAPRARVVRDADAVGFDFAARRPKTQRRVWALIPNATLIGEAVTEGRGPELVAQWDELTRTAPWSTLAAAYGAAHEARPGGAVEAHHRAKAASGGFDIVPADRAIELRDKLLAASTPGGCVDFDL</sequence>
<gene>
    <name evidence="2" type="ORF">SAMN04488567_1270</name>
</gene>
<name>A0A1G7BWV3_9RHOB</name>
<dbReference type="OrthoDB" id="7855722at2"/>
<dbReference type="AlphaFoldDB" id="A0A1G7BWV3"/>
<evidence type="ECO:0000313" key="3">
    <source>
        <dbReference type="Proteomes" id="UP000198922"/>
    </source>
</evidence>
<feature type="region of interest" description="Disordered" evidence="1">
    <location>
        <begin position="30"/>
        <end position="50"/>
    </location>
</feature>
<reference evidence="3" key="1">
    <citation type="submission" date="2016-10" db="EMBL/GenBank/DDBJ databases">
        <authorList>
            <person name="Varghese N."/>
            <person name="Submissions S."/>
        </authorList>
    </citation>
    <scope>NUCLEOTIDE SEQUENCE [LARGE SCALE GENOMIC DNA]</scope>
    <source>
        <strain evidence="3">DSM 21424</strain>
    </source>
</reference>